<dbReference type="SUPFAM" id="SSF53335">
    <property type="entry name" value="S-adenosyl-L-methionine-dependent methyltransferases"/>
    <property type="match status" value="1"/>
</dbReference>
<dbReference type="Gene3D" id="2.40.50.140">
    <property type="entry name" value="Nucleic acid-binding proteins"/>
    <property type="match status" value="1"/>
</dbReference>
<evidence type="ECO:0000313" key="7">
    <source>
        <dbReference type="EMBL" id="MBK1875635.1"/>
    </source>
</evidence>
<dbReference type="AlphaFoldDB" id="A0A934RQG0"/>
<keyword evidence="8" id="KW-1185">Reference proteome</keyword>
<accession>A0A934RQG0</accession>
<proteinExistence type="inferred from homology"/>
<dbReference type="InterPro" id="IPR025795">
    <property type="entry name" value="tRNA_(uracil-5-)_MeTrfase"/>
</dbReference>
<dbReference type="GO" id="GO:0008033">
    <property type="term" value="P:tRNA processing"/>
    <property type="evidence" value="ECO:0007669"/>
    <property type="project" value="InterPro"/>
</dbReference>
<evidence type="ECO:0000256" key="2">
    <source>
        <dbReference type="ARBA" id="ARBA00022679"/>
    </source>
</evidence>
<dbReference type="Pfam" id="PF01938">
    <property type="entry name" value="TRAM"/>
    <property type="match status" value="1"/>
</dbReference>
<evidence type="ECO:0000313" key="8">
    <source>
        <dbReference type="Proteomes" id="UP000617628"/>
    </source>
</evidence>
<dbReference type="Proteomes" id="UP000617628">
    <property type="component" value="Unassembled WGS sequence"/>
</dbReference>
<dbReference type="InterPro" id="IPR002792">
    <property type="entry name" value="TRAM_dom"/>
</dbReference>
<dbReference type="Pfam" id="PF05958">
    <property type="entry name" value="tRNA_U5-meth_tr"/>
    <property type="match status" value="1"/>
</dbReference>
<dbReference type="Gene3D" id="3.40.50.150">
    <property type="entry name" value="Vaccinia Virus protein VP39"/>
    <property type="match status" value="2"/>
</dbReference>
<reference evidence="7" key="1">
    <citation type="submission" date="2021-01" db="EMBL/GenBank/DDBJ databases">
        <title>Modified the classification status of verrucomicrobia.</title>
        <authorList>
            <person name="Feng X."/>
        </authorList>
    </citation>
    <scope>NUCLEOTIDE SEQUENCE</scope>
    <source>
        <strain evidence="7">KCTC 13126</strain>
    </source>
</reference>
<feature type="binding site" evidence="4">
    <location>
        <position position="247"/>
    </location>
    <ligand>
        <name>S-adenosyl-L-methionine</name>
        <dbReference type="ChEBI" id="CHEBI:59789"/>
    </ligand>
</feature>
<name>A0A934RQG0_9BACT</name>
<sequence length="415" mass="46905">MSGNEEQTPRVPRKFRPEPFGYHEIVELDIETLTNMGQGLGRINDWVVMVRFALPGERVKARVYRNDKNFSEADLVEVLTPSPERIEAPCPVFTECGGCQYQHFEYSAQLEWKTRQVKELLWHMVRVEHPVLPAIASPKLYGYRSKLTPHFQLPRGDNPMTIGFLKAGTRSRYVEVEHCPLISDEMNETLTRVRAKTRARHQEKPFKKGGTLLIREHLDGVSTDPKQTIREKVGDITFSFIAGEFFQNNPSILPAFTGYVRNKAREAGAKYLVDAYCGSGLFTLTAAQDFEQVVGVEVSEQSIEYAQKNAADNQIENASFVLGDAASIFEHIQFEGSDSAVVIDPPRKGSSEDFLNQLIDFGPRSVVYVSCNPATQMRDLKVLLEGGYAIDEIQPFDLFPQTRHLECVVVLKKQD</sequence>
<evidence type="ECO:0000259" key="6">
    <source>
        <dbReference type="PROSITE" id="PS50926"/>
    </source>
</evidence>
<comment type="caution">
    <text evidence="7">The sequence shown here is derived from an EMBL/GenBank/DDBJ whole genome shotgun (WGS) entry which is preliminary data.</text>
</comment>
<dbReference type="PROSITE" id="PS01230">
    <property type="entry name" value="TRMA_1"/>
    <property type="match status" value="1"/>
</dbReference>
<dbReference type="InterPro" id="IPR030390">
    <property type="entry name" value="MeTrfase_TrmA_AS"/>
</dbReference>
<feature type="binding site" evidence="4">
    <location>
        <position position="297"/>
    </location>
    <ligand>
        <name>S-adenosyl-L-methionine</name>
        <dbReference type="ChEBI" id="CHEBI:59789"/>
    </ligand>
</feature>
<gene>
    <name evidence="7" type="ORF">JIN87_02085</name>
</gene>
<keyword evidence="3 4" id="KW-0949">S-adenosyl-L-methionine</keyword>
<dbReference type="GO" id="GO:0009451">
    <property type="term" value="P:RNA modification"/>
    <property type="evidence" value="ECO:0007669"/>
    <property type="project" value="UniProtKB-ARBA"/>
</dbReference>
<dbReference type="InterPro" id="IPR030391">
    <property type="entry name" value="MeTrfase_TrmA_CS"/>
</dbReference>
<feature type="binding site" evidence="4">
    <location>
        <position position="344"/>
    </location>
    <ligand>
        <name>S-adenosyl-L-methionine</name>
        <dbReference type="ChEBI" id="CHEBI:59789"/>
    </ligand>
</feature>
<dbReference type="PANTHER" id="PTHR11061:SF30">
    <property type="entry name" value="TRNA (URACIL(54)-C(5))-METHYLTRANSFERASE"/>
    <property type="match status" value="1"/>
</dbReference>
<feature type="domain" description="TRAM" evidence="6">
    <location>
        <begin position="17"/>
        <end position="77"/>
    </location>
</feature>
<dbReference type="InterPro" id="IPR010280">
    <property type="entry name" value="U5_MeTrfase_fam"/>
</dbReference>
<dbReference type="PROSITE" id="PS51622">
    <property type="entry name" value="SAM_MT_RNA_M5U_2"/>
    <property type="match status" value="1"/>
</dbReference>
<dbReference type="SUPFAM" id="SSF50249">
    <property type="entry name" value="Nucleic acid-binding proteins"/>
    <property type="match status" value="1"/>
</dbReference>
<evidence type="ECO:0000256" key="4">
    <source>
        <dbReference type="PROSITE-ProRule" id="PRU01024"/>
    </source>
</evidence>
<evidence type="ECO:0000256" key="1">
    <source>
        <dbReference type="ARBA" id="ARBA00022603"/>
    </source>
</evidence>
<protein>
    <submittedName>
        <fullName evidence="7">Class I SAM-dependent RNA methyltransferase</fullName>
    </submittedName>
</protein>
<dbReference type="CDD" id="cd02440">
    <property type="entry name" value="AdoMet_MTases"/>
    <property type="match status" value="1"/>
</dbReference>
<keyword evidence="1 4" id="KW-0489">Methyltransferase</keyword>
<dbReference type="FunFam" id="2.40.50.140:FF:000201">
    <property type="entry name" value="TRM2p tRNA methyltransferase"/>
    <property type="match status" value="1"/>
</dbReference>
<keyword evidence="2 4" id="KW-0808">Transferase</keyword>
<dbReference type="PROSITE" id="PS01231">
    <property type="entry name" value="TRMA_2"/>
    <property type="match status" value="1"/>
</dbReference>
<dbReference type="GO" id="GO:0030697">
    <property type="term" value="F:tRNA (uracil(54)-C5)-methyltransferase activity, S-adenosyl methionine-dependent"/>
    <property type="evidence" value="ECO:0007669"/>
    <property type="project" value="InterPro"/>
</dbReference>
<evidence type="ECO:0000256" key="5">
    <source>
        <dbReference type="PROSITE-ProRule" id="PRU10015"/>
    </source>
</evidence>
<dbReference type="GO" id="GO:0032259">
    <property type="term" value="P:methylation"/>
    <property type="evidence" value="ECO:0007669"/>
    <property type="project" value="UniProtKB-KW"/>
</dbReference>
<feature type="active site" evidence="5">
    <location>
        <position position="371"/>
    </location>
</feature>
<feature type="binding site" evidence="4">
    <location>
        <position position="276"/>
    </location>
    <ligand>
        <name>S-adenosyl-L-methionine</name>
        <dbReference type="ChEBI" id="CHEBI:59789"/>
    </ligand>
</feature>
<dbReference type="InterPro" id="IPR012340">
    <property type="entry name" value="NA-bd_OB-fold"/>
</dbReference>
<dbReference type="EMBL" id="JAENIL010000003">
    <property type="protein sequence ID" value="MBK1875635.1"/>
    <property type="molecule type" value="Genomic_DNA"/>
</dbReference>
<comment type="similarity">
    <text evidence="4">Belongs to the class I-like SAM-binding methyltransferase superfamily. RNA M5U methyltransferase family.</text>
</comment>
<dbReference type="PROSITE" id="PS51687">
    <property type="entry name" value="SAM_MT_RNA_M5U"/>
    <property type="match status" value="1"/>
</dbReference>
<dbReference type="PROSITE" id="PS50926">
    <property type="entry name" value="TRAM"/>
    <property type="match status" value="1"/>
</dbReference>
<dbReference type="RefSeq" id="WP_200353854.1">
    <property type="nucleotide sequence ID" value="NZ_JAENIL010000003.1"/>
</dbReference>
<feature type="active site" description="Nucleophile" evidence="4">
    <location>
        <position position="371"/>
    </location>
</feature>
<organism evidence="7 8">
    <name type="scientific">Pelagicoccus mobilis</name>
    <dbReference type="NCBI Taxonomy" id="415221"/>
    <lineage>
        <taxon>Bacteria</taxon>
        <taxon>Pseudomonadati</taxon>
        <taxon>Verrucomicrobiota</taxon>
        <taxon>Opitutia</taxon>
        <taxon>Puniceicoccales</taxon>
        <taxon>Pelagicoccaceae</taxon>
        <taxon>Pelagicoccus</taxon>
    </lineage>
</organism>
<dbReference type="PANTHER" id="PTHR11061">
    <property type="entry name" value="RNA M5U METHYLTRANSFERASE"/>
    <property type="match status" value="1"/>
</dbReference>
<dbReference type="InterPro" id="IPR029063">
    <property type="entry name" value="SAM-dependent_MTases_sf"/>
</dbReference>
<evidence type="ECO:0000256" key="3">
    <source>
        <dbReference type="ARBA" id="ARBA00022691"/>
    </source>
</evidence>